<proteinExistence type="predicted"/>
<reference evidence="3" key="1">
    <citation type="journal article" date="2017" name="Cell">
        <title>Insights into land plant evolution garnered from the Marchantia polymorpha genome.</title>
        <authorList>
            <person name="Bowman J.L."/>
            <person name="Kohchi T."/>
            <person name="Yamato K.T."/>
            <person name="Jenkins J."/>
            <person name="Shu S."/>
            <person name="Ishizaki K."/>
            <person name="Yamaoka S."/>
            <person name="Nishihama R."/>
            <person name="Nakamura Y."/>
            <person name="Berger F."/>
            <person name="Adam C."/>
            <person name="Aki S.S."/>
            <person name="Althoff F."/>
            <person name="Araki T."/>
            <person name="Arteaga-Vazquez M.A."/>
            <person name="Balasubrmanian S."/>
            <person name="Barry K."/>
            <person name="Bauer D."/>
            <person name="Boehm C.R."/>
            <person name="Briginshaw L."/>
            <person name="Caballero-Perez J."/>
            <person name="Catarino B."/>
            <person name="Chen F."/>
            <person name="Chiyoda S."/>
            <person name="Chovatia M."/>
            <person name="Davies K.M."/>
            <person name="Delmans M."/>
            <person name="Demura T."/>
            <person name="Dierschke T."/>
            <person name="Dolan L."/>
            <person name="Dorantes-Acosta A.E."/>
            <person name="Eklund D.M."/>
            <person name="Florent S.N."/>
            <person name="Flores-Sandoval E."/>
            <person name="Fujiyama A."/>
            <person name="Fukuzawa H."/>
            <person name="Galik B."/>
            <person name="Grimanelli D."/>
            <person name="Grimwood J."/>
            <person name="Grossniklaus U."/>
            <person name="Hamada T."/>
            <person name="Haseloff J."/>
            <person name="Hetherington A.J."/>
            <person name="Higo A."/>
            <person name="Hirakawa Y."/>
            <person name="Hundley H.N."/>
            <person name="Ikeda Y."/>
            <person name="Inoue K."/>
            <person name="Inoue S.I."/>
            <person name="Ishida S."/>
            <person name="Jia Q."/>
            <person name="Kakita M."/>
            <person name="Kanazawa T."/>
            <person name="Kawai Y."/>
            <person name="Kawashima T."/>
            <person name="Kennedy M."/>
            <person name="Kinose K."/>
            <person name="Kinoshita T."/>
            <person name="Kohara Y."/>
            <person name="Koide E."/>
            <person name="Komatsu K."/>
            <person name="Kopischke S."/>
            <person name="Kubo M."/>
            <person name="Kyozuka J."/>
            <person name="Lagercrantz U."/>
            <person name="Lin S.S."/>
            <person name="Lindquist E."/>
            <person name="Lipzen A.M."/>
            <person name="Lu C.W."/>
            <person name="De Luna E."/>
            <person name="Martienssen R.A."/>
            <person name="Minamino N."/>
            <person name="Mizutani M."/>
            <person name="Mizutani M."/>
            <person name="Mochizuki N."/>
            <person name="Monte I."/>
            <person name="Mosher R."/>
            <person name="Nagasaki H."/>
            <person name="Nakagami H."/>
            <person name="Naramoto S."/>
            <person name="Nishitani K."/>
            <person name="Ohtani M."/>
            <person name="Okamoto T."/>
            <person name="Okumura M."/>
            <person name="Phillips J."/>
            <person name="Pollak B."/>
            <person name="Reinders A."/>
            <person name="Rovekamp M."/>
            <person name="Sano R."/>
            <person name="Sawa S."/>
            <person name="Schmid M.W."/>
            <person name="Shirakawa M."/>
            <person name="Solano R."/>
            <person name="Spunde A."/>
            <person name="Suetsugu N."/>
            <person name="Sugano S."/>
            <person name="Sugiyama A."/>
            <person name="Sun R."/>
            <person name="Suzuki Y."/>
            <person name="Takenaka M."/>
            <person name="Takezawa D."/>
            <person name="Tomogane H."/>
            <person name="Tsuzuki M."/>
            <person name="Ueda T."/>
            <person name="Umeda M."/>
            <person name="Ward J.M."/>
            <person name="Watanabe Y."/>
            <person name="Yazaki K."/>
            <person name="Yokoyama R."/>
            <person name="Yoshitake Y."/>
            <person name="Yotsui I."/>
            <person name="Zachgo S."/>
            <person name="Schmutz J."/>
        </authorList>
    </citation>
    <scope>NUCLEOTIDE SEQUENCE [LARGE SCALE GENOMIC DNA]</scope>
    <source>
        <strain evidence="3">Tak-1</strain>
    </source>
</reference>
<keyword evidence="3" id="KW-1185">Reference proteome</keyword>
<dbReference type="Proteomes" id="UP000244005">
    <property type="component" value="Unassembled WGS sequence"/>
</dbReference>
<feature type="compositionally biased region" description="Polar residues" evidence="1">
    <location>
        <begin position="23"/>
        <end position="35"/>
    </location>
</feature>
<name>A0A2R6W785_MARPO</name>
<feature type="compositionally biased region" description="Basic and acidic residues" evidence="1">
    <location>
        <begin position="88"/>
        <end position="106"/>
    </location>
</feature>
<sequence length="106" mass="11816">MESTDIQPVKAWLLPVLRPFKSTGHNSQTGRTPGSQHRRSFTRSPVKTPTPNPRVVRFEHQQSQLARAIHPKLPIDRGAEEEEEERGDDGGSDRESGPEAASDRPP</sequence>
<dbReference type="Gramene" id="Mp5g06920.1">
    <property type="protein sequence ID" value="Mp5g06920.1.cds1"/>
    <property type="gene ID" value="Mp5g06920"/>
</dbReference>
<organism evidence="2 3">
    <name type="scientific">Marchantia polymorpha</name>
    <name type="common">Common liverwort</name>
    <name type="synonym">Marchantia aquatica</name>
    <dbReference type="NCBI Taxonomy" id="3197"/>
    <lineage>
        <taxon>Eukaryota</taxon>
        <taxon>Viridiplantae</taxon>
        <taxon>Streptophyta</taxon>
        <taxon>Embryophyta</taxon>
        <taxon>Marchantiophyta</taxon>
        <taxon>Marchantiopsida</taxon>
        <taxon>Marchantiidae</taxon>
        <taxon>Marchantiales</taxon>
        <taxon>Marchantiaceae</taxon>
        <taxon>Marchantia</taxon>
    </lineage>
</organism>
<evidence type="ECO:0000313" key="3">
    <source>
        <dbReference type="Proteomes" id="UP000244005"/>
    </source>
</evidence>
<evidence type="ECO:0000313" key="2">
    <source>
        <dbReference type="EMBL" id="PTQ29703.1"/>
    </source>
</evidence>
<protein>
    <submittedName>
        <fullName evidence="2">Uncharacterized protein</fullName>
    </submittedName>
</protein>
<feature type="region of interest" description="Disordered" evidence="1">
    <location>
        <begin position="20"/>
        <end position="106"/>
    </location>
</feature>
<gene>
    <name evidence="2" type="ORF">MARPO_0136s0030</name>
</gene>
<accession>A0A2R6W785</accession>
<dbReference type="AlphaFoldDB" id="A0A2R6W785"/>
<evidence type="ECO:0000256" key="1">
    <source>
        <dbReference type="SAM" id="MobiDB-lite"/>
    </source>
</evidence>
<dbReference type="EMBL" id="KZ772808">
    <property type="protein sequence ID" value="PTQ29703.1"/>
    <property type="molecule type" value="Genomic_DNA"/>
</dbReference>